<protein>
    <submittedName>
        <fullName evidence="1">Uncharacterized protein</fullName>
    </submittedName>
</protein>
<organism evidence="1 2">
    <name type="scientific">Sclerotinia nivalis</name>
    <dbReference type="NCBI Taxonomy" id="352851"/>
    <lineage>
        <taxon>Eukaryota</taxon>
        <taxon>Fungi</taxon>
        <taxon>Dikarya</taxon>
        <taxon>Ascomycota</taxon>
        <taxon>Pezizomycotina</taxon>
        <taxon>Leotiomycetes</taxon>
        <taxon>Helotiales</taxon>
        <taxon>Sclerotiniaceae</taxon>
        <taxon>Sclerotinia</taxon>
    </lineage>
</organism>
<proteinExistence type="predicted"/>
<sequence>MATVSYLVIIGDLKFTEQVYKGLKEKYDSTIGSSEKEQNSMQEYILFHGYQYQYIRIYDEKVNGAFKEDFKD</sequence>
<reference evidence="1" key="1">
    <citation type="submission" date="2022-11" db="EMBL/GenBank/DDBJ databases">
        <title>Genome Resource of Sclerotinia nivalis Strain SnTB1, a Plant Pathogen Isolated from American Ginseng.</title>
        <authorList>
            <person name="Fan S."/>
        </authorList>
    </citation>
    <scope>NUCLEOTIDE SEQUENCE</scope>
    <source>
        <strain evidence="1">SnTB1</strain>
    </source>
</reference>
<name>A0A9X0DGS0_9HELO</name>
<dbReference type="EMBL" id="JAPEIS010000010">
    <property type="protein sequence ID" value="KAJ8062329.1"/>
    <property type="molecule type" value="Genomic_DNA"/>
</dbReference>
<dbReference type="Proteomes" id="UP001152300">
    <property type="component" value="Unassembled WGS sequence"/>
</dbReference>
<accession>A0A9X0DGS0</accession>
<gene>
    <name evidence="1" type="ORF">OCU04_008877</name>
</gene>
<comment type="caution">
    <text evidence="1">The sequence shown here is derived from an EMBL/GenBank/DDBJ whole genome shotgun (WGS) entry which is preliminary data.</text>
</comment>
<dbReference type="AlphaFoldDB" id="A0A9X0DGS0"/>
<evidence type="ECO:0000313" key="2">
    <source>
        <dbReference type="Proteomes" id="UP001152300"/>
    </source>
</evidence>
<evidence type="ECO:0000313" key="1">
    <source>
        <dbReference type="EMBL" id="KAJ8062329.1"/>
    </source>
</evidence>
<keyword evidence="2" id="KW-1185">Reference proteome</keyword>